<protein>
    <submittedName>
        <fullName evidence="1">Uncharacterized protein</fullName>
    </submittedName>
</protein>
<evidence type="ECO:0000313" key="2">
    <source>
        <dbReference type="Proteomes" id="UP001597083"/>
    </source>
</evidence>
<accession>A0ABW3CJ98</accession>
<sequence length="62" mass="6947">AAVRQVMVGGALHTVDDLTKPFATPAAPNTPALVRTALQPKHEHDDRFWWHEPEHAKIYCCT</sequence>
<gene>
    <name evidence="1" type="ORF">ACFQ07_20470</name>
</gene>
<organism evidence="1 2">
    <name type="scientific">Actinomadura adrarensis</name>
    <dbReference type="NCBI Taxonomy" id="1819600"/>
    <lineage>
        <taxon>Bacteria</taxon>
        <taxon>Bacillati</taxon>
        <taxon>Actinomycetota</taxon>
        <taxon>Actinomycetes</taxon>
        <taxon>Streptosporangiales</taxon>
        <taxon>Thermomonosporaceae</taxon>
        <taxon>Actinomadura</taxon>
    </lineage>
</organism>
<feature type="non-terminal residue" evidence="1">
    <location>
        <position position="1"/>
    </location>
</feature>
<reference evidence="2" key="1">
    <citation type="journal article" date="2019" name="Int. J. Syst. Evol. Microbiol.">
        <title>The Global Catalogue of Microorganisms (GCM) 10K type strain sequencing project: providing services to taxonomists for standard genome sequencing and annotation.</title>
        <authorList>
            <consortium name="The Broad Institute Genomics Platform"/>
            <consortium name="The Broad Institute Genome Sequencing Center for Infectious Disease"/>
            <person name="Wu L."/>
            <person name="Ma J."/>
        </authorList>
    </citation>
    <scope>NUCLEOTIDE SEQUENCE [LARGE SCALE GENOMIC DNA]</scope>
    <source>
        <strain evidence="2">JCM 31696</strain>
    </source>
</reference>
<proteinExistence type="predicted"/>
<name>A0ABW3CJ98_9ACTN</name>
<evidence type="ECO:0000313" key="1">
    <source>
        <dbReference type="EMBL" id="MFD0854624.1"/>
    </source>
</evidence>
<keyword evidence="2" id="KW-1185">Reference proteome</keyword>
<dbReference type="EMBL" id="JBHTIR010003070">
    <property type="protein sequence ID" value="MFD0854624.1"/>
    <property type="molecule type" value="Genomic_DNA"/>
</dbReference>
<comment type="caution">
    <text evidence="1">The sequence shown here is derived from an EMBL/GenBank/DDBJ whole genome shotgun (WGS) entry which is preliminary data.</text>
</comment>
<dbReference type="Proteomes" id="UP001597083">
    <property type="component" value="Unassembled WGS sequence"/>
</dbReference>